<dbReference type="AlphaFoldDB" id="A0A4S8LIT5"/>
<feature type="compositionally biased region" description="Low complexity" evidence="2">
    <location>
        <begin position="373"/>
        <end position="384"/>
    </location>
</feature>
<protein>
    <submittedName>
        <fullName evidence="3">Uncharacterized protein</fullName>
    </submittedName>
</protein>
<feature type="region of interest" description="Disordered" evidence="2">
    <location>
        <begin position="48"/>
        <end position="72"/>
    </location>
</feature>
<evidence type="ECO:0000256" key="1">
    <source>
        <dbReference type="SAM" id="Coils"/>
    </source>
</evidence>
<proteinExistence type="predicted"/>
<feature type="region of interest" description="Disordered" evidence="2">
    <location>
        <begin position="370"/>
        <end position="441"/>
    </location>
</feature>
<feature type="compositionally biased region" description="Polar residues" evidence="2">
    <location>
        <begin position="409"/>
        <end position="431"/>
    </location>
</feature>
<dbReference type="Proteomes" id="UP000297245">
    <property type="component" value="Unassembled WGS sequence"/>
</dbReference>
<accession>A0A4S8LIT5</accession>
<name>A0A4S8LIT5_DENBC</name>
<dbReference type="EMBL" id="ML179397">
    <property type="protein sequence ID" value="THU88743.1"/>
    <property type="molecule type" value="Genomic_DNA"/>
</dbReference>
<evidence type="ECO:0000256" key="2">
    <source>
        <dbReference type="SAM" id="MobiDB-lite"/>
    </source>
</evidence>
<evidence type="ECO:0000313" key="4">
    <source>
        <dbReference type="Proteomes" id="UP000297245"/>
    </source>
</evidence>
<keyword evidence="4" id="KW-1185">Reference proteome</keyword>
<evidence type="ECO:0000313" key="3">
    <source>
        <dbReference type="EMBL" id="THU88743.1"/>
    </source>
</evidence>
<reference evidence="3 4" key="1">
    <citation type="journal article" date="2019" name="Nat. Ecol. Evol.">
        <title>Megaphylogeny resolves global patterns of mushroom evolution.</title>
        <authorList>
            <person name="Varga T."/>
            <person name="Krizsan K."/>
            <person name="Foldi C."/>
            <person name="Dima B."/>
            <person name="Sanchez-Garcia M."/>
            <person name="Sanchez-Ramirez S."/>
            <person name="Szollosi G.J."/>
            <person name="Szarkandi J.G."/>
            <person name="Papp V."/>
            <person name="Albert L."/>
            <person name="Andreopoulos W."/>
            <person name="Angelini C."/>
            <person name="Antonin V."/>
            <person name="Barry K.W."/>
            <person name="Bougher N.L."/>
            <person name="Buchanan P."/>
            <person name="Buyck B."/>
            <person name="Bense V."/>
            <person name="Catcheside P."/>
            <person name="Chovatia M."/>
            <person name="Cooper J."/>
            <person name="Damon W."/>
            <person name="Desjardin D."/>
            <person name="Finy P."/>
            <person name="Geml J."/>
            <person name="Haridas S."/>
            <person name="Hughes K."/>
            <person name="Justo A."/>
            <person name="Karasinski D."/>
            <person name="Kautmanova I."/>
            <person name="Kiss B."/>
            <person name="Kocsube S."/>
            <person name="Kotiranta H."/>
            <person name="LaButti K.M."/>
            <person name="Lechner B.E."/>
            <person name="Liimatainen K."/>
            <person name="Lipzen A."/>
            <person name="Lukacs Z."/>
            <person name="Mihaltcheva S."/>
            <person name="Morgado L.N."/>
            <person name="Niskanen T."/>
            <person name="Noordeloos M.E."/>
            <person name="Ohm R.A."/>
            <person name="Ortiz-Santana B."/>
            <person name="Ovrebo C."/>
            <person name="Racz N."/>
            <person name="Riley R."/>
            <person name="Savchenko A."/>
            <person name="Shiryaev A."/>
            <person name="Soop K."/>
            <person name="Spirin V."/>
            <person name="Szebenyi C."/>
            <person name="Tomsovsky M."/>
            <person name="Tulloss R.E."/>
            <person name="Uehling J."/>
            <person name="Grigoriev I.V."/>
            <person name="Vagvolgyi C."/>
            <person name="Papp T."/>
            <person name="Martin F.M."/>
            <person name="Miettinen O."/>
            <person name="Hibbett D.S."/>
            <person name="Nagy L.G."/>
        </authorList>
    </citation>
    <scope>NUCLEOTIDE SEQUENCE [LARGE SCALE GENOMIC DNA]</scope>
    <source>
        <strain evidence="3 4">CBS 962.96</strain>
    </source>
</reference>
<dbReference type="OrthoDB" id="3038408at2759"/>
<sequence>TIIMFSRRSPPKMTASDRVRQLWAQFEIWHAAETKRIEKQVTDELRELDTKWRQTPSKKRSPKAEHEARKKTRRGEIVKTFNGNVVREEWQKRLDGAGLQSDDWTDLTDIEQQQVEKILGADLDLEAMELPVAQSTPSPPSGTLFAPSIVNDSRVPSTASESYALVKPSSSKQAKVEENTYEPWMQVVHKTRSDDEISLDASTTSSWGFGGGEGPAYLSWSSAASRSSAQTSQASSPEHATNYIGPYLTDSHETDEETEFQRFKMNVRVQKIREFHDEAAMADIRLTLEIDEARRLKKSNNESEAKLLKEHEQKMIQLRKSKEEERKAIVEAERYRRRAAMRSREAPPDDADFGLPSSFAAHFLKGLKETEGSVDSGGTSDTSTIRMQRKRAKKPSLQTDWMSGGGETPTPTSRVSTWAASSSHLSQTPMTDSVEMFADAP</sequence>
<feature type="non-terminal residue" evidence="3">
    <location>
        <position position="1"/>
    </location>
</feature>
<organism evidence="3 4">
    <name type="scientific">Dendrothele bispora (strain CBS 962.96)</name>
    <dbReference type="NCBI Taxonomy" id="1314807"/>
    <lineage>
        <taxon>Eukaryota</taxon>
        <taxon>Fungi</taxon>
        <taxon>Dikarya</taxon>
        <taxon>Basidiomycota</taxon>
        <taxon>Agaricomycotina</taxon>
        <taxon>Agaricomycetes</taxon>
        <taxon>Agaricomycetidae</taxon>
        <taxon>Agaricales</taxon>
        <taxon>Agaricales incertae sedis</taxon>
        <taxon>Dendrothele</taxon>
    </lineage>
</organism>
<keyword evidence="1" id="KW-0175">Coiled coil</keyword>
<feature type="coiled-coil region" evidence="1">
    <location>
        <begin position="301"/>
        <end position="338"/>
    </location>
</feature>
<gene>
    <name evidence="3" type="ORF">K435DRAFT_599662</name>
</gene>
<feature type="non-terminal residue" evidence="3">
    <location>
        <position position="441"/>
    </location>
</feature>